<proteinExistence type="predicted"/>
<accession>A0ABV8KWR8</accession>
<dbReference type="EMBL" id="JBHSBN010000049">
    <property type="protein sequence ID" value="MFC4110644.1"/>
    <property type="molecule type" value="Genomic_DNA"/>
</dbReference>
<dbReference type="Proteomes" id="UP001595868">
    <property type="component" value="Unassembled WGS sequence"/>
</dbReference>
<reference evidence="2" key="1">
    <citation type="journal article" date="2019" name="Int. J. Syst. Evol. Microbiol.">
        <title>The Global Catalogue of Microorganisms (GCM) 10K type strain sequencing project: providing services to taxonomists for standard genome sequencing and annotation.</title>
        <authorList>
            <consortium name="The Broad Institute Genomics Platform"/>
            <consortium name="The Broad Institute Genome Sequencing Center for Infectious Disease"/>
            <person name="Wu L."/>
            <person name="Ma J."/>
        </authorList>
    </citation>
    <scope>NUCLEOTIDE SEQUENCE [LARGE SCALE GENOMIC DNA]</scope>
    <source>
        <strain evidence="2">2902at01</strain>
    </source>
</reference>
<evidence type="ECO:0000313" key="2">
    <source>
        <dbReference type="Proteomes" id="UP001595868"/>
    </source>
</evidence>
<evidence type="ECO:0000313" key="1">
    <source>
        <dbReference type="EMBL" id="MFC4110644.1"/>
    </source>
</evidence>
<comment type="caution">
    <text evidence="1">The sequence shown here is derived from an EMBL/GenBank/DDBJ whole genome shotgun (WGS) entry which is preliminary data.</text>
</comment>
<name>A0ABV8KWR8_9ACTN</name>
<dbReference type="RefSeq" id="WP_377553252.1">
    <property type="nucleotide sequence ID" value="NZ_JBHSBN010000049.1"/>
</dbReference>
<gene>
    <name evidence="1" type="ORF">ACFOX0_32615</name>
</gene>
<keyword evidence="2" id="KW-1185">Reference proteome</keyword>
<organism evidence="1 2">
    <name type="scientific">Micromonospora zhanjiangensis</name>
    <dbReference type="NCBI Taxonomy" id="1522057"/>
    <lineage>
        <taxon>Bacteria</taxon>
        <taxon>Bacillati</taxon>
        <taxon>Actinomycetota</taxon>
        <taxon>Actinomycetes</taxon>
        <taxon>Micromonosporales</taxon>
        <taxon>Micromonosporaceae</taxon>
        <taxon>Micromonospora</taxon>
    </lineage>
</organism>
<protein>
    <submittedName>
        <fullName evidence="1">Uncharacterized protein</fullName>
    </submittedName>
</protein>
<sequence length="41" mass="4613">MPTTWRSRASHGLLWPHVGEVNDALRTFIDSLDGEDCRATT</sequence>